<dbReference type="Proteomes" id="UP000763447">
    <property type="component" value="Unassembled WGS sequence"/>
</dbReference>
<feature type="chain" id="PRO_5045342674" description="D-alanyl-D-alanine carboxypeptidase" evidence="1">
    <location>
        <begin position="22"/>
        <end position="254"/>
    </location>
</feature>
<evidence type="ECO:0000256" key="1">
    <source>
        <dbReference type="SAM" id="SignalP"/>
    </source>
</evidence>
<accession>A0ABX1KV42</accession>
<feature type="signal peptide" evidence="1">
    <location>
        <begin position="1"/>
        <end position="21"/>
    </location>
</feature>
<organism evidence="2 3">
    <name type="scientific">Secundilactobacillus angelensis</name>
    <dbReference type="NCBI Taxonomy" id="2722706"/>
    <lineage>
        <taxon>Bacteria</taxon>
        <taxon>Bacillati</taxon>
        <taxon>Bacillota</taxon>
        <taxon>Bacilli</taxon>
        <taxon>Lactobacillales</taxon>
        <taxon>Lactobacillaceae</taxon>
        <taxon>Secundilactobacillus</taxon>
    </lineage>
</organism>
<evidence type="ECO:0008006" key="4">
    <source>
        <dbReference type="Google" id="ProtNLM"/>
    </source>
</evidence>
<evidence type="ECO:0000313" key="2">
    <source>
        <dbReference type="EMBL" id="NLR17774.1"/>
    </source>
</evidence>
<gene>
    <name evidence="2" type="ORF">HC026_02440</name>
</gene>
<proteinExistence type="predicted"/>
<evidence type="ECO:0000313" key="3">
    <source>
        <dbReference type="Proteomes" id="UP000763447"/>
    </source>
</evidence>
<dbReference type="RefSeq" id="WP_168924393.1">
    <property type="nucleotide sequence ID" value="NZ_JAAXLJ010000003.1"/>
</dbReference>
<protein>
    <recommendedName>
        <fullName evidence="4">D-alanyl-D-alanine carboxypeptidase</fullName>
    </recommendedName>
</protein>
<dbReference type="EMBL" id="JAAXLJ010000003">
    <property type="protein sequence ID" value="NLR17774.1"/>
    <property type="molecule type" value="Genomic_DNA"/>
</dbReference>
<name>A0ABX1KV42_9LACO</name>
<keyword evidence="1" id="KW-0732">Signal</keyword>
<comment type="caution">
    <text evidence="2">The sequence shown here is derived from an EMBL/GenBank/DDBJ whole genome shotgun (WGS) entry which is preliminary data.</text>
</comment>
<sequence length="254" mass="28187">MKSNLKKSLYIGLAAASMVGAADLTPQTANASAAYRTIQTKTYYGNVYHAVSKTKSVYMWNSTHTKKLHNLKNYPKTTWYVQKSVKLTNGKTTAVYYYVQNHNKTVSGYVWHGYLTKGFNSANPNTKPTAQSLAQDAAFTHQIATLFPQARESTALNTYAKNVNTHDINAYQATVGIQKDLNVKDVYILNVKGVSRPATLSKIKTQFGKDTQVWKNDKLVTYNAADHLNDFKGGYVGSYILSSTGVYLTIILAK</sequence>
<reference evidence="2 3" key="1">
    <citation type="submission" date="2020-04" db="EMBL/GenBank/DDBJ databases">
        <title>A novel species of genus Lactobacillus that was isolated from fermented food Zha-chili.</title>
        <authorList>
            <person name="Zhang Z."/>
        </authorList>
    </citation>
    <scope>NUCLEOTIDE SEQUENCE [LARGE SCALE GENOMIC DNA]</scope>
    <source>
        <strain evidence="3">HBUAS51383</strain>
    </source>
</reference>
<keyword evidence="3" id="KW-1185">Reference proteome</keyword>